<sequence>MEACWALSTLLKQSLAVSKAAEPVSSAPPSLSHDEFIWRVHSYLNSQGLCHFCKKHCSSVAGACPGPLNRAHITISSTFQAPPKPSDYNALRAWSRSTAAPGKPTQALAGRPTTCAASVAGIADVTPLEVQVAALTVNAAIREDARWDSYFDNEGCFPDLDLAAVAALEEINEQLLANEIARAKQADLADNIAGI</sequence>
<reference evidence="1 2" key="1">
    <citation type="submission" date="2017-11" db="EMBL/GenBank/DDBJ databases">
        <title>De novo assembly and phasing of dikaryotic genomes from two isolates of Puccinia coronata f. sp. avenae, the causal agent of oat crown rust.</title>
        <authorList>
            <person name="Miller M.E."/>
            <person name="Zhang Y."/>
            <person name="Omidvar V."/>
            <person name="Sperschneider J."/>
            <person name="Schwessinger B."/>
            <person name="Raley C."/>
            <person name="Palmer J.M."/>
            <person name="Garnica D."/>
            <person name="Upadhyaya N."/>
            <person name="Rathjen J."/>
            <person name="Taylor J.M."/>
            <person name="Park R.F."/>
            <person name="Dodds P.N."/>
            <person name="Hirsch C.D."/>
            <person name="Kianian S.F."/>
            <person name="Figueroa M."/>
        </authorList>
    </citation>
    <scope>NUCLEOTIDE SEQUENCE [LARGE SCALE GENOMIC DNA]</scope>
    <source>
        <strain evidence="1">12NC29</strain>
    </source>
</reference>
<organism evidence="1 2">
    <name type="scientific">Puccinia coronata f. sp. avenae</name>
    <dbReference type="NCBI Taxonomy" id="200324"/>
    <lineage>
        <taxon>Eukaryota</taxon>
        <taxon>Fungi</taxon>
        <taxon>Dikarya</taxon>
        <taxon>Basidiomycota</taxon>
        <taxon>Pucciniomycotina</taxon>
        <taxon>Pucciniomycetes</taxon>
        <taxon>Pucciniales</taxon>
        <taxon>Pucciniaceae</taxon>
        <taxon>Puccinia</taxon>
    </lineage>
</organism>
<evidence type="ECO:0000313" key="2">
    <source>
        <dbReference type="Proteomes" id="UP000235388"/>
    </source>
</evidence>
<name>A0A2N5VXM0_9BASI</name>
<dbReference type="Proteomes" id="UP000235388">
    <property type="component" value="Unassembled WGS sequence"/>
</dbReference>
<dbReference type="OrthoDB" id="2512946at2759"/>
<evidence type="ECO:0000313" key="1">
    <source>
        <dbReference type="EMBL" id="PLW54748.1"/>
    </source>
</evidence>
<dbReference type="AlphaFoldDB" id="A0A2N5VXM0"/>
<gene>
    <name evidence="1" type="ORF">PCANC_03727</name>
</gene>
<proteinExistence type="predicted"/>
<dbReference type="EMBL" id="PGCJ01000041">
    <property type="protein sequence ID" value="PLW54748.1"/>
    <property type="molecule type" value="Genomic_DNA"/>
</dbReference>
<protein>
    <submittedName>
        <fullName evidence="1">Uncharacterized protein</fullName>
    </submittedName>
</protein>
<keyword evidence="2" id="KW-1185">Reference proteome</keyword>
<accession>A0A2N5VXM0</accession>
<comment type="caution">
    <text evidence="1">The sequence shown here is derived from an EMBL/GenBank/DDBJ whole genome shotgun (WGS) entry which is preliminary data.</text>
</comment>